<dbReference type="SUPFAM" id="SSF101478">
    <property type="entry name" value="ADP-ribosylglycohydrolase"/>
    <property type="match status" value="1"/>
</dbReference>
<gene>
    <name evidence="2" type="ORF">SARC_04704</name>
</gene>
<dbReference type="STRING" id="667725.A0A0L0G477"/>
<organism evidence="2 3">
    <name type="scientific">Sphaeroforma arctica JP610</name>
    <dbReference type="NCBI Taxonomy" id="667725"/>
    <lineage>
        <taxon>Eukaryota</taxon>
        <taxon>Ichthyosporea</taxon>
        <taxon>Ichthyophonida</taxon>
        <taxon>Sphaeroforma</taxon>
    </lineage>
</organism>
<accession>A0A0L0G477</accession>
<keyword evidence="1" id="KW-0479">Metal-binding</keyword>
<dbReference type="eggNOG" id="ENOG502QUJI">
    <property type="taxonomic scope" value="Eukaryota"/>
</dbReference>
<dbReference type="GeneID" id="25905208"/>
<evidence type="ECO:0000313" key="3">
    <source>
        <dbReference type="Proteomes" id="UP000054560"/>
    </source>
</evidence>
<dbReference type="AlphaFoldDB" id="A0A0L0G477"/>
<dbReference type="PANTHER" id="PTHR16222:SF17">
    <property type="entry name" value="SELENOPROTEIN J"/>
    <property type="match status" value="1"/>
</dbReference>
<dbReference type="Gene3D" id="1.10.4080.10">
    <property type="entry name" value="ADP-ribosylation/Crystallin J1"/>
    <property type="match status" value="1"/>
</dbReference>
<proteinExistence type="predicted"/>
<evidence type="ECO:0008006" key="4">
    <source>
        <dbReference type="Google" id="ProtNLM"/>
    </source>
</evidence>
<reference evidence="2 3" key="1">
    <citation type="submission" date="2011-02" db="EMBL/GenBank/DDBJ databases">
        <title>The Genome Sequence of Sphaeroforma arctica JP610.</title>
        <authorList>
            <consortium name="The Broad Institute Genome Sequencing Platform"/>
            <person name="Russ C."/>
            <person name="Cuomo C."/>
            <person name="Young S.K."/>
            <person name="Zeng Q."/>
            <person name="Gargeya S."/>
            <person name="Alvarado L."/>
            <person name="Berlin A."/>
            <person name="Chapman S.B."/>
            <person name="Chen Z."/>
            <person name="Freedman E."/>
            <person name="Gellesch M."/>
            <person name="Goldberg J."/>
            <person name="Griggs A."/>
            <person name="Gujja S."/>
            <person name="Heilman E."/>
            <person name="Heiman D."/>
            <person name="Howarth C."/>
            <person name="Mehta T."/>
            <person name="Neiman D."/>
            <person name="Pearson M."/>
            <person name="Roberts A."/>
            <person name="Saif S."/>
            <person name="Shea T."/>
            <person name="Shenoy N."/>
            <person name="Sisk P."/>
            <person name="Stolte C."/>
            <person name="Sykes S."/>
            <person name="White J."/>
            <person name="Yandava C."/>
            <person name="Burger G."/>
            <person name="Gray M.W."/>
            <person name="Holland P.W.H."/>
            <person name="King N."/>
            <person name="Lang F.B.F."/>
            <person name="Roger A.J."/>
            <person name="Ruiz-Trillo I."/>
            <person name="Haas B."/>
            <person name="Nusbaum C."/>
            <person name="Birren B."/>
        </authorList>
    </citation>
    <scope>NUCLEOTIDE SEQUENCE [LARGE SCALE GENOMIC DNA]</scope>
    <source>
        <strain evidence="2 3">JP610</strain>
    </source>
</reference>
<dbReference type="PANTHER" id="PTHR16222">
    <property type="entry name" value="ADP-RIBOSYLGLYCOHYDROLASE"/>
    <property type="match status" value="1"/>
</dbReference>
<sequence length="334" mass="36058">MTVAVKHRLSAAVAGGLAADVATMTTHWVYDQAELKTKVDGRDPLFVDPPINNFYTKEIGTHSPYGEELQPLLDALVTKNLLEKPAIFKRYYNWAKHTDARLNHVSKSLLEKAGDGELGSTAEWESCVAEDTQANGFIKVPFVAARFYQLTEKEVNTNELLQKVSESVAICQKGDETQVASAIALRVFVGVVQGDSVSEVLNKLSTDTTIAEDEREHAKAAMTIAKKASVGNTPSEKQVAINEVAKEAGLSCALPGAVRVALAVASLYENDYEQAIRVNAMIGGDNCSRSILVGALVAANLASETQLWSVPQAINSKSHHKRWDAELLAANPAL</sequence>
<keyword evidence="3" id="KW-1185">Reference proteome</keyword>
<dbReference type="RefSeq" id="XP_014156935.1">
    <property type="nucleotide sequence ID" value="XM_014301460.1"/>
</dbReference>
<dbReference type="Pfam" id="PF03747">
    <property type="entry name" value="ADP_ribosyl_GH"/>
    <property type="match status" value="1"/>
</dbReference>
<name>A0A0L0G477_9EUKA</name>
<comment type="cofactor">
    <cofactor evidence="1">
        <name>Mg(2+)</name>
        <dbReference type="ChEBI" id="CHEBI:18420"/>
    </cofactor>
    <text evidence="1">Binds 2 magnesium ions per subunit.</text>
</comment>
<dbReference type="InterPro" id="IPR050792">
    <property type="entry name" value="ADP-ribosylglycohydrolase"/>
</dbReference>
<dbReference type="InterPro" id="IPR036705">
    <property type="entry name" value="Ribosyl_crysJ1_sf"/>
</dbReference>
<evidence type="ECO:0000313" key="2">
    <source>
        <dbReference type="EMBL" id="KNC83033.1"/>
    </source>
</evidence>
<dbReference type="EMBL" id="KQ241870">
    <property type="protein sequence ID" value="KNC83033.1"/>
    <property type="molecule type" value="Genomic_DNA"/>
</dbReference>
<feature type="binding site" evidence="1">
    <location>
        <position position="285"/>
    </location>
    <ligand>
        <name>Mg(2+)</name>
        <dbReference type="ChEBI" id="CHEBI:18420"/>
        <label>1</label>
    </ligand>
</feature>
<evidence type="ECO:0000256" key="1">
    <source>
        <dbReference type="PIRSR" id="PIRSR605502-1"/>
    </source>
</evidence>
<dbReference type="GO" id="GO:0046872">
    <property type="term" value="F:metal ion binding"/>
    <property type="evidence" value="ECO:0007669"/>
    <property type="project" value="UniProtKB-KW"/>
</dbReference>
<dbReference type="InterPro" id="IPR005502">
    <property type="entry name" value="Ribosyl_crysJ1"/>
</dbReference>
<protein>
    <recommendedName>
        <fullName evidence="4">ADP-ribosylglycohydrolase</fullName>
    </recommendedName>
</protein>
<dbReference type="Proteomes" id="UP000054560">
    <property type="component" value="Unassembled WGS sequence"/>
</dbReference>
<feature type="binding site" evidence="1">
    <location>
        <position position="288"/>
    </location>
    <ligand>
        <name>Mg(2+)</name>
        <dbReference type="ChEBI" id="CHEBI:18420"/>
        <label>1</label>
    </ligand>
</feature>
<keyword evidence="1" id="KW-0460">Magnesium</keyword>
<dbReference type="OrthoDB" id="547734at2759"/>